<evidence type="ECO:0000256" key="1">
    <source>
        <dbReference type="SAM" id="MobiDB-lite"/>
    </source>
</evidence>
<dbReference type="Pfam" id="PF00092">
    <property type="entry name" value="VWA"/>
    <property type="match status" value="1"/>
</dbReference>
<accession>A0A2G6K9A3</accession>
<dbReference type="Gene3D" id="3.40.50.410">
    <property type="entry name" value="von Willebrand factor, type A domain"/>
    <property type="match status" value="1"/>
</dbReference>
<comment type="caution">
    <text evidence="3">The sequence shown here is derived from an EMBL/GenBank/DDBJ whole genome shotgun (WGS) entry which is preliminary data.</text>
</comment>
<dbReference type="CDD" id="cd00198">
    <property type="entry name" value="vWFA"/>
    <property type="match status" value="1"/>
</dbReference>
<feature type="region of interest" description="Disordered" evidence="1">
    <location>
        <begin position="1"/>
        <end position="20"/>
    </location>
</feature>
<feature type="domain" description="VWFA" evidence="2">
    <location>
        <begin position="46"/>
        <end position="211"/>
    </location>
</feature>
<dbReference type="PROSITE" id="PS50234">
    <property type="entry name" value="VWFA"/>
    <property type="match status" value="1"/>
</dbReference>
<evidence type="ECO:0000259" key="2">
    <source>
        <dbReference type="PROSITE" id="PS50234"/>
    </source>
</evidence>
<proteinExistence type="predicted"/>
<dbReference type="EMBL" id="PDSK01000150">
    <property type="protein sequence ID" value="PIE31359.1"/>
    <property type="molecule type" value="Genomic_DNA"/>
</dbReference>
<protein>
    <recommendedName>
        <fullName evidence="2">VWFA domain-containing protein</fullName>
    </recommendedName>
</protein>
<sequence>MTMKKESSLRHQTPQGLKLKSKQKDWLTRLESVSGSPVELSQTKKRLYLLIDCSTSMADGDKMEQAKRGSLAFAEEAIHKGYIVGLITFSYSADLLLESQYETSQLHLIINNLHASGSTNLTGALHIARNQLTDMMGERILCVVTDGMPDDTTSALEMAKAIHQDGIDIMTIGTDDADKKFLRKLSTRDDLTIKVDRNHFEQGIVSMAKMLPGKDC</sequence>
<evidence type="ECO:0000313" key="4">
    <source>
        <dbReference type="Proteomes" id="UP000230821"/>
    </source>
</evidence>
<name>A0A2G6K9A3_9BACT</name>
<dbReference type="Proteomes" id="UP000230821">
    <property type="component" value="Unassembled WGS sequence"/>
</dbReference>
<dbReference type="InterPro" id="IPR002035">
    <property type="entry name" value="VWF_A"/>
</dbReference>
<dbReference type="PANTHER" id="PTHR24020">
    <property type="entry name" value="COLLAGEN ALPHA"/>
    <property type="match status" value="1"/>
</dbReference>
<gene>
    <name evidence="3" type="ORF">CSA56_18470</name>
</gene>
<dbReference type="SUPFAM" id="SSF53300">
    <property type="entry name" value="vWA-like"/>
    <property type="match status" value="1"/>
</dbReference>
<reference evidence="3 4" key="1">
    <citation type="submission" date="2017-10" db="EMBL/GenBank/DDBJ databases">
        <title>Novel microbial diversity and functional potential in the marine mammal oral microbiome.</title>
        <authorList>
            <person name="Dudek N.K."/>
            <person name="Sun C.L."/>
            <person name="Burstein D."/>
            <person name="Kantor R.S."/>
            <person name="Aliaga Goltsman D.S."/>
            <person name="Bik E.M."/>
            <person name="Thomas B.C."/>
            <person name="Banfield J.F."/>
            <person name="Relman D.A."/>
        </authorList>
    </citation>
    <scope>NUCLEOTIDE SEQUENCE [LARGE SCALE GENOMIC DNA]</scope>
    <source>
        <strain evidence="3">DOLJORAL78_47_16</strain>
    </source>
</reference>
<dbReference type="InterPro" id="IPR036465">
    <property type="entry name" value="vWFA_dom_sf"/>
</dbReference>
<evidence type="ECO:0000313" key="3">
    <source>
        <dbReference type="EMBL" id="PIE31359.1"/>
    </source>
</evidence>
<dbReference type="SMART" id="SM00327">
    <property type="entry name" value="VWA"/>
    <property type="match status" value="1"/>
</dbReference>
<dbReference type="PANTHER" id="PTHR24020:SF84">
    <property type="entry name" value="VWFA DOMAIN-CONTAINING PROTEIN"/>
    <property type="match status" value="1"/>
</dbReference>
<dbReference type="AlphaFoldDB" id="A0A2G6K9A3"/>
<organism evidence="3 4">
    <name type="scientific">candidate division KSB3 bacterium</name>
    <dbReference type="NCBI Taxonomy" id="2044937"/>
    <lineage>
        <taxon>Bacteria</taxon>
        <taxon>candidate division KSB3</taxon>
    </lineage>
</organism>
<dbReference type="InterPro" id="IPR050525">
    <property type="entry name" value="ECM_Assembly_Org"/>
</dbReference>